<name>A0A2G9Z0T7_9BACT</name>
<sequence>MDLNEIKKIIELSGGKFIIIEEGKPEIVIMSFEDFKKSLVESKSSREQSPKTETEKIITPPPSKEIPKELEDYNPPSPAKVSEGNLGGQATHTPPPTIPKELEDEPLKIEDLPF</sequence>
<dbReference type="AlphaFoldDB" id="A0A2G9Z0T7"/>
<evidence type="ECO:0000313" key="2">
    <source>
        <dbReference type="EMBL" id="PIP25087.1"/>
    </source>
</evidence>
<feature type="region of interest" description="Disordered" evidence="1">
    <location>
        <begin position="39"/>
        <end position="114"/>
    </location>
</feature>
<evidence type="ECO:0000256" key="1">
    <source>
        <dbReference type="SAM" id="MobiDB-lite"/>
    </source>
</evidence>
<comment type="caution">
    <text evidence="2">The sequence shown here is derived from an EMBL/GenBank/DDBJ whole genome shotgun (WGS) entry which is preliminary data.</text>
</comment>
<feature type="compositionally biased region" description="Basic and acidic residues" evidence="1">
    <location>
        <begin position="105"/>
        <end position="114"/>
    </location>
</feature>
<accession>A0A2G9Z0T7</accession>
<dbReference type="Proteomes" id="UP000228681">
    <property type="component" value="Unassembled WGS sequence"/>
</dbReference>
<organism evidence="2 3">
    <name type="scientific">Candidatus Nealsonbacteria bacterium CG23_combo_of_CG06-09_8_20_14_all_36_12</name>
    <dbReference type="NCBI Taxonomy" id="1974718"/>
    <lineage>
        <taxon>Bacteria</taxon>
        <taxon>Candidatus Nealsoniibacteriota</taxon>
    </lineage>
</organism>
<gene>
    <name evidence="2" type="ORF">COX34_00540</name>
</gene>
<protein>
    <submittedName>
        <fullName evidence="2">Uncharacterized protein</fullName>
    </submittedName>
</protein>
<evidence type="ECO:0000313" key="3">
    <source>
        <dbReference type="Proteomes" id="UP000228681"/>
    </source>
</evidence>
<proteinExistence type="predicted"/>
<reference evidence="2 3" key="1">
    <citation type="submission" date="2017-09" db="EMBL/GenBank/DDBJ databases">
        <title>Depth-based differentiation of microbial function through sediment-hosted aquifers and enrichment of novel symbionts in the deep terrestrial subsurface.</title>
        <authorList>
            <person name="Probst A.J."/>
            <person name="Ladd B."/>
            <person name="Jarett J.K."/>
            <person name="Geller-Mcgrath D.E."/>
            <person name="Sieber C.M."/>
            <person name="Emerson J.B."/>
            <person name="Anantharaman K."/>
            <person name="Thomas B.C."/>
            <person name="Malmstrom R."/>
            <person name="Stieglmeier M."/>
            <person name="Klingl A."/>
            <person name="Woyke T."/>
            <person name="Ryan C.M."/>
            <person name="Banfield J.F."/>
        </authorList>
    </citation>
    <scope>NUCLEOTIDE SEQUENCE [LARGE SCALE GENOMIC DNA]</scope>
    <source>
        <strain evidence="2">CG23_combo_of_CG06-09_8_20_14_all_36_12</strain>
    </source>
</reference>
<dbReference type="EMBL" id="PCRS01000008">
    <property type="protein sequence ID" value="PIP25087.1"/>
    <property type="molecule type" value="Genomic_DNA"/>
</dbReference>
<feature type="compositionally biased region" description="Basic and acidic residues" evidence="1">
    <location>
        <begin position="39"/>
        <end position="56"/>
    </location>
</feature>